<name>A0A6L2K1X6_TANCI</name>
<feature type="region of interest" description="Disordered" evidence="1">
    <location>
        <begin position="1"/>
        <end position="41"/>
    </location>
</feature>
<dbReference type="AlphaFoldDB" id="A0A6L2K1X6"/>
<gene>
    <name evidence="2" type="ORF">Tci_015017</name>
</gene>
<protein>
    <submittedName>
        <fullName evidence="2">Uncharacterized protein</fullName>
    </submittedName>
</protein>
<sequence length="41" mass="4268">MPPSTPPRHHLPLPPSTPLHGDAPPTTATTKGACGFIKSPR</sequence>
<evidence type="ECO:0000313" key="2">
    <source>
        <dbReference type="EMBL" id="GEU43039.1"/>
    </source>
</evidence>
<organism evidence="2">
    <name type="scientific">Tanacetum cinerariifolium</name>
    <name type="common">Dalmatian daisy</name>
    <name type="synonym">Chrysanthemum cinerariifolium</name>
    <dbReference type="NCBI Taxonomy" id="118510"/>
    <lineage>
        <taxon>Eukaryota</taxon>
        <taxon>Viridiplantae</taxon>
        <taxon>Streptophyta</taxon>
        <taxon>Embryophyta</taxon>
        <taxon>Tracheophyta</taxon>
        <taxon>Spermatophyta</taxon>
        <taxon>Magnoliopsida</taxon>
        <taxon>eudicotyledons</taxon>
        <taxon>Gunneridae</taxon>
        <taxon>Pentapetalae</taxon>
        <taxon>asterids</taxon>
        <taxon>campanulids</taxon>
        <taxon>Asterales</taxon>
        <taxon>Asteraceae</taxon>
        <taxon>Asteroideae</taxon>
        <taxon>Anthemideae</taxon>
        <taxon>Anthemidinae</taxon>
        <taxon>Tanacetum</taxon>
    </lineage>
</organism>
<feature type="compositionally biased region" description="Pro residues" evidence="1">
    <location>
        <begin position="1"/>
        <end position="17"/>
    </location>
</feature>
<dbReference type="EMBL" id="BKCJ010001653">
    <property type="protein sequence ID" value="GEU43039.1"/>
    <property type="molecule type" value="Genomic_DNA"/>
</dbReference>
<evidence type="ECO:0000256" key="1">
    <source>
        <dbReference type="SAM" id="MobiDB-lite"/>
    </source>
</evidence>
<accession>A0A6L2K1X6</accession>
<proteinExistence type="predicted"/>
<comment type="caution">
    <text evidence="2">The sequence shown here is derived from an EMBL/GenBank/DDBJ whole genome shotgun (WGS) entry which is preliminary data.</text>
</comment>
<reference evidence="2" key="1">
    <citation type="journal article" date="2019" name="Sci. Rep.">
        <title>Draft genome of Tanacetum cinerariifolium, the natural source of mosquito coil.</title>
        <authorList>
            <person name="Yamashiro T."/>
            <person name="Shiraishi A."/>
            <person name="Satake H."/>
            <person name="Nakayama K."/>
        </authorList>
    </citation>
    <scope>NUCLEOTIDE SEQUENCE</scope>
</reference>
<feature type="non-terminal residue" evidence="2">
    <location>
        <position position="41"/>
    </location>
</feature>